<comment type="caution">
    <text evidence="2">The sequence shown here is derived from an EMBL/GenBank/DDBJ whole genome shotgun (WGS) entry which is preliminary data.</text>
</comment>
<keyword evidence="1" id="KW-1133">Transmembrane helix</keyword>
<gene>
    <name evidence="2" type="ORF">GGX14DRAFT_401166</name>
</gene>
<accession>A0AAD6V1N6</accession>
<keyword evidence="1" id="KW-0472">Membrane</keyword>
<evidence type="ECO:0000313" key="3">
    <source>
        <dbReference type="Proteomes" id="UP001219525"/>
    </source>
</evidence>
<name>A0AAD6V1N6_9AGAR</name>
<keyword evidence="3" id="KW-1185">Reference proteome</keyword>
<dbReference type="Proteomes" id="UP001219525">
    <property type="component" value="Unassembled WGS sequence"/>
</dbReference>
<protein>
    <submittedName>
        <fullName evidence="2">Uncharacterized protein</fullName>
    </submittedName>
</protein>
<reference evidence="2" key="1">
    <citation type="submission" date="2023-03" db="EMBL/GenBank/DDBJ databases">
        <title>Massive genome expansion in bonnet fungi (Mycena s.s.) driven by repeated elements and novel gene families across ecological guilds.</title>
        <authorList>
            <consortium name="Lawrence Berkeley National Laboratory"/>
            <person name="Harder C.B."/>
            <person name="Miyauchi S."/>
            <person name="Viragh M."/>
            <person name="Kuo A."/>
            <person name="Thoen E."/>
            <person name="Andreopoulos B."/>
            <person name="Lu D."/>
            <person name="Skrede I."/>
            <person name="Drula E."/>
            <person name="Henrissat B."/>
            <person name="Morin E."/>
            <person name="Kohler A."/>
            <person name="Barry K."/>
            <person name="LaButti K."/>
            <person name="Morin E."/>
            <person name="Salamov A."/>
            <person name="Lipzen A."/>
            <person name="Mereny Z."/>
            <person name="Hegedus B."/>
            <person name="Baldrian P."/>
            <person name="Stursova M."/>
            <person name="Weitz H."/>
            <person name="Taylor A."/>
            <person name="Grigoriev I.V."/>
            <person name="Nagy L.G."/>
            <person name="Martin F."/>
            <person name="Kauserud H."/>
        </authorList>
    </citation>
    <scope>NUCLEOTIDE SEQUENCE</scope>
    <source>
        <strain evidence="2">9144</strain>
    </source>
</reference>
<feature type="transmembrane region" description="Helical" evidence="1">
    <location>
        <begin position="101"/>
        <end position="128"/>
    </location>
</feature>
<sequence length="296" mass="30913">MSHLPLSPPSCPLPATRCLPPPPATLLPAALPSAARPLSDPPGRIGGGRSAHQGQDMRRVMGGRCGGQQRAGGGVAGRVQRGSRRAAAGGQWAGGGQQGGYIIWLIYWLAVAALMLASSLLGFGIAYFTAPACCTFSEHAGYMPSMQQPATGLRIFLPTAHLVNMQDICLVCSDQLLGFGAAYFTAPMPAAHLVNVQDIPAHCTFSEPISYWASVQLILQLPPAPAARLVNVQDIPAHCTFSEHAGYMPVTVTRAAASQNIGYILPVAGIAHFTAPSSYAFSAALVPATGFVIPKY</sequence>
<evidence type="ECO:0000313" key="2">
    <source>
        <dbReference type="EMBL" id="KAJ7199885.1"/>
    </source>
</evidence>
<organism evidence="2 3">
    <name type="scientific">Mycena pura</name>
    <dbReference type="NCBI Taxonomy" id="153505"/>
    <lineage>
        <taxon>Eukaryota</taxon>
        <taxon>Fungi</taxon>
        <taxon>Dikarya</taxon>
        <taxon>Basidiomycota</taxon>
        <taxon>Agaricomycotina</taxon>
        <taxon>Agaricomycetes</taxon>
        <taxon>Agaricomycetidae</taxon>
        <taxon>Agaricales</taxon>
        <taxon>Marasmiineae</taxon>
        <taxon>Mycenaceae</taxon>
        <taxon>Mycena</taxon>
    </lineage>
</organism>
<dbReference type="AlphaFoldDB" id="A0AAD6V1N6"/>
<dbReference type="EMBL" id="JARJCW010000066">
    <property type="protein sequence ID" value="KAJ7199885.1"/>
    <property type="molecule type" value="Genomic_DNA"/>
</dbReference>
<keyword evidence="1" id="KW-0812">Transmembrane</keyword>
<evidence type="ECO:0000256" key="1">
    <source>
        <dbReference type="SAM" id="Phobius"/>
    </source>
</evidence>
<proteinExistence type="predicted"/>